<evidence type="ECO:0008006" key="3">
    <source>
        <dbReference type="Google" id="ProtNLM"/>
    </source>
</evidence>
<dbReference type="SUPFAM" id="SSF56300">
    <property type="entry name" value="Metallo-dependent phosphatases"/>
    <property type="match status" value="1"/>
</dbReference>
<dbReference type="Proteomes" id="UP000281985">
    <property type="component" value="Unassembled WGS sequence"/>
</dbReference>
<organism evidence="1 2">
    <name type="scientific">Dokdonia sinensis</name>
    <dbReference type="NCBI Taxonomy" id="2479847"/>
    <lineage>
        <taxon>Bacteria</taxon>
        <taxon>Pseudomonadati</taxon>
        <taxon>Bacteroidota</taxon>
        <taxon>Flavobacteriia</taxon>
        <taxon>Flavobacteriales</taxon>
        <taxon>Flavobacteriaceae</taxon>
        <taxon>Dokdonia</taxon>
    </lineage>
</organism>
<sequence>MSNISRFYILIVTTFFVSCGVQGDLYRDKSVTTTPLKIKAQSYRSIYSIANAGAYQKGPNEPLMIAMGNYLSANSKEDDYLLFLGDNVHGNDLEKDINKRQLQIQLETSQKFKGTPLFLQGELDWNEGGVDGLEDLETYIEDFYKEEDHFLPKNGCPIETIDVSDDIELILINSQWYIEDWSKIKGLNDKCQLKTRLQFENLLSSEIRKAAHKTVIIGMHHPLYTNGVYGGEIPIDVMYKPSQENGFIPFGGFLWSFLRSQGGLSKQDRFNPIMNDLMNIVELASNQAERVIVLSGHERTLQHIDHENIQQVVAGTGSSIKSVRLGKRGQFSSTKAGFSEVRIYDDNSSTIHFFTLNDDGTFSELYNNKLFELEEMYDMSTLPTSYPKTQKASIYPAEDIQVDAKYEKFWGKHYRYVYGTEVEAPIALLDTLYGGLKVERAGGGNQTLSLRLVTKDDKEYNMRAIAKDPIAFLKSSGYNDLDEEYFDNTVPATIIEDFYTAAHPYGAFAIPRLAGAIEVNHTHPILYYVPKQKALGNFNETHGDKLYMIVEKPDGDFSNSHMFSNSEEVESTPDLFEELRDDENRRLDERSYIRARIFDMLIGDWDRHEDQWRWSEKEKDSANIDITEYIAVPRDRDQVFANFDGRFIEKLQKVMSGTRSFGKYGPDIEFIAEFSESAINLDRALVARSSKEVWLEEVAYIQKHLTPEIVSKAFKEAPIEVQDDVWMGIQEDLLSRKRNLKDIVLRYYEYFASFQVLKGTDKDDYFVINNLKNGAVQVQGFRIKDGEKGAVLFDRTYTPDETQEIWIYGLDDTDTFEVNGTEKSAIKVVIAGGLEEDTYTVEGGRNVKIFDQKSYKNTIHSKGKASFHIDDIYENHVYDSERRPDGGMGFGLDISYDPDNGVTPQIQLSKKKMGFERNPFTTMTEISAQYFSLTQAADFNMAWHRSHLFHDWNFKASGRVTTANYTENFFGVGNESTNNFGSFDANRIPLQIIKGGIGTYYDGEYGTSTSLDVFYERFDIDNAPQNNNLLTDSEYATARGIYQYHSVDDERFTTRGMHFKLVGSFSDEVNSTKSVAQFDPSITFWNAIDRSRDLVFKTQINAQLRLGDDIPFYKLAQLGAANGLRSYRFGRFQGQQALSGSIDFAYKFKPLRTSFFPLRIQGFVGYDTGRVWISEEQSNTLHYSYGGGIKLTTASVLKANVQYFTGPEGGRLGFGLSVGL</sequence>
<dbReference type="EMBL" id="REFV01000006">
    <property type="protein sequence ID" value="RMB59586.1"/>
    <property type="molecule type" value="Genomic_DNA"/>
</dbReference>
<protein>
    <recommendedName>
        <fullName evidence="3">Phosphoesterase</fullName>
    </recommendedName>
</protein>
<comment type="caution">
    <text evidence="1">The sequence shown here is derived from an EMBL/GenBank/DDBJ whole genome shotgun (WGS) entry which is preliminary data.</text>
</comment>
<dbReference type="OrthoDB" id="333971at2"/>
<gene>
    <name evidence="1" type="ORF">EAX61_08235</name>
</gene>
<accession>A0A3M0GQM2</accession>
<evidence type="ECO:0000313" key="1">
    <source>
        <dbReference type="EMBL" id="RMB59586.1"/>
    </source>
</evidence>
<reference evidence="1 2" key="1">
    <citation type="submission" date="2018-10" db="EMBL/GenBank/DDBJ databases">
        <title>Dokdonia luteus sp. nov., isolated from sea water.</title>
        <authorList>
            <person name="Zhou L.Y."/>
            <person name="Du Z.J."/>
        </authorList>
    </citation>
    <scope>NUCLEOTIDE SEQUENCE [LARGE SCALE GENOMIC DNA]</scope>
    <source>
        <strain evidence="1 2">SH27</strain>
    </source>
</reference>
<name>A0A3M0GQM2_9FLAO</name>
<dbReference type="PROSITE" id="PS51257">
    <property type="entry name" value="PROKAR_LIPOPROTEIN"/>
    <property type="match status" value="1"/>
</dbReference>
<dbReference type="Gene3D" id="3.60.21.10">
    <property type="match status" value="1"/>
</dbReference>
<dbReference type="InterPro" id="IPR029052">
    <property type="entry name" value="Metallo-depent_PP-like"/>
</dbReference>
<keyword evidence="2" id="KW-1185">Reference proteome</keyword>
<evidence type="ECO:0000313" key="2">
    <source>
        <dbReference type="Proteomes" id="UP000281985"/>
    </source>
</evidence>
<dbReference type="AlphaFoldDB" id="A0A3M0GQM2"/>
<proteinExistence type="predicted"/>